<evidence type="ECO:0008006" key="3">
    <source>
        <dbReference type="Google" id="ProtNLM"/>
    </source>
</evidence>
<accession>A0A0E2Q3L2</accession>
<dbReference type="PATRIC" id="fig|1433289.7.peg.149"/>
<comment type="caution">
    <text evidence="1">The sequence shown here is derived from an EMBL/GenBank/DDBJ whole genome shotgun (WGS) entry which is preliminary data.</text>
</comment>
<dbReference type="AlphaFoldDB" id="A0A0E2Q3L2"/>
<evidence type="ECO:0000313" key="1">
    <source>
        <dbReference type="EMBL" id="ETW91806.1"/>
    </source>
</evidence>
<evidence type="ECO:0000313" key="2">
    <source>
        <dbReference type="Proteomes" id="UP000024559"/>
    </source>
</evidence>
<dbReference type="EMBL" id="AZJT01000009">
    <property type="protein sequence ID" value="ETW91806.1"/>
    <property type="molecule type" value="Genomic_DNA"/>
</dbReference>
<dbReference type="HOGENOM" id="CLU_3358898_0_0_9"/>
<dbReference type="Proteomes" id="UP000024559">
    <property type="component" value="Chromosome"/>
</dbReference>
<protein>
    <recommendedName>
        <fullName evidence="3">Competence protein ComX</fullName>
    </recommendedName>
</protein>
<reference evidence="2" key="1">
    <citation type="submission" date="2013-12" db="EMBL/GenBank/DDBJ databases">
        <title>Genome sequences of Streptococcus thermophilus strains MTH17CL396 and M17PTZA496 isolated from Fontina cheese in Valle d'Aosta region (Italy).</title>
        <authorList>
            <person name="Treu L."/>
            <person name="Giacomini A."/>
            <person name="Corich V."/>
            <person name="Vendramin V."/>
            <person name="Bovo B."/>
        </authorList>
    </citation>
    <scope>NUCLEOTIDE SEQUENCE [LARGE SCALE GENOMIC DNA]</scope>
    <source>
        <strain evidence="2">M17PTZA496</strain>
    </source>
</reference>
<proteinExistence type="predicted"/>
<name>A0A0E2Q3L2_STRTR</name>
<organism evidence="1 2">
    <name type="scientific">Streptococcus thermophilus M17PTZA496</name>
    <dbReference type="NCBI Taxonomy" id="1433289"/>
    <lineage>
        <taxon>Bacteria</taxon>
        <taxon>Bacillati</taxon>
        <taxon>Bacillota</taxon>
        <taxon>Bacilli</taxon>
        <taxon>Lactobacillales</taxon>
        <taxon>Streptococcaceae</taxon>
        <taxon>Streptococcus</taxon>
    </lineage>
</organism>
<gene>
    <name evidence="1" type="ORF">X841_00880</name>
</gene>
<sequence>MGAKEKLAKVMRGERFEGKKAFLTKIEPFFNEFREK</sequence>